<comment type="subcellular location">
    <subcellularLocation>
        <location evidence="1">Secreted</location>
    </subcellularLocation>
</comment>
<reference evidence="8" key="1">
    <citation type="submission" date="2025-08" db="UniProtKB">
        <authorList>
            <consortium name="Ensembl"/>
        </authorList>
    </citation>
    <scope>IDENTIFICATION</scope>
    <source>
        <strain evidence="8">Glennie</strain>
    </source>
</reference>
<dbReference type="InterPro" id="IPR018216">
    <property type="entry name" value="Cathelicidin_CS"/>
</dbReference>
<dbReference type="GO" id="GO:0050830">
    <property type="term" value="P:defense response to Gram-positive bacterium"/>
    <property type="evidence" value="ECO:0000318"/>
    <property type="project" value="GO_Central"/>
</dbReference>
<evidence type="ECO:0000256" key="4">
    <source>
        <dbReference type="ARBA" id="ARBA00022529"/>
    </source>
</evidence>
<dbReference type="Ensembl" id="ENSOANT00000072935.1">
    <property type="protein sequence ID" value="ENSOANP00000050266.1"/>
    <property type="gene ID" value="ENSOANG00000039837.1"/>
</dbReference>
<reference evidence="8" key="2">
    <citation type="submission" date="2025-09" db="UniProtKB">
        <authorList>
            <consortium name="Ensembl"/>
        </authorList>
    </citation>
    <scope>IDENTIFICATION</scope>
    <source>
        <strain evidence="8">Glennie</strain>
    </source>
</reference>
<keyword evidence="5" id="KW-0044">Antibiotic</keyword>
<keyword evidence="9" id="KW-1185">Reference proteome</keyword>
<evidence type="ECO:0000256" key="7">
    <source>
        <dbReference type="SAM" id="SignalP"/>
    </source>
</evidence>
<protein>
    <submittedName>
        <fullName evidence="8">Uncharacterized protein</fullName>
    </submittedName>
</protein>
<dbReference type="AlphaFoldDB" id="A0A6I8PBW4"/>
<gene>
    <name evidence="8" type="primary">LOC103164844</name>
</gene>
<organism evidence="8 9">
    <name type="scientific">Ornithorhynchus anatinus</name>
    <name type="common">Duckbill platypus</name>
    <dbReference type="NCBI Taxonomy" id="9258"/>
    <lineage>
        <taxon>Eukaryota</taxon>
        <taxon>Metazoa</taxon>
        <taxon>Chordata</taxon>
        <taxon>Craniata</taxon>
        <taxon>Vertebrata</taxon>
        <taxon>Euteleostomi</taxon>
        <taxon>Mammalia</taxon>
        <taxon>Monotremata</taxon>
        <taxon>Ornithorhynchidae</taxon>
        <taxon>Ornithorhynchus</taxon>
    </lineage>
</organism>
<dbReference type="OrthoDB" id="9835709at2759"/>
<evidence type="ECO:0000256" key="2">
    <source>
        <dbReference type="ARBA" id="ARBA00005320"/>
    </source>
</evidence>
<dbReference type="PANTHER" id="PTHR10206">
    <property type="entry name" value="CATHELICIDIN"/>
    <property type="match status" value="1"/>
</dbReference>
<keyword evidence="3" id="KW-0964">Secreted</keyword>
<evidence type="ECO:0000313" key="8">
    <source>
        <dbReference type="Ensembl" id="ENSOANP00000050266.1"/>
    </source>
</evidence>
<dbReference type="FunFam" id="3.10.450.10:FF:000003">
    <property type="entry name" value="Cathelicidin antimicrobial peptide"/>
    <property type="match status" value="1"/>
</dbReference>
<feature type="signal peptide" evidence="7">
    <location>
        <begin position="1"/>
        <end position="19"/>
    </location>
</feature>
<dbReference type="PROSITE" id="PS00947">
    <property type="entry name" value="CATHELICIDINS_2"/>
    <property type="match status" value="1"/>
</dbReference>
<evidence type="ECO:0000256" key="6">
    <source>
        <dbReference type="ARBA" id="ARBA00023157"/>
    </source>
</evidence>
<dbReference type="GO" id="GO:0001530">
    <property type="term" value="F:lipopolysaccharide binding"/>
    <property type="evidence" value="ECO:0000318"/>
    <property type="project" value="GO_Central"/>
</dbReference>
<evidence type="ECO:0000256" key="3">
    <source>
        <dbReference type="ARBA" id="ARBA00022525"/>
    </source>
</evidence>
<dbReference type="GO" id="GO:0005615">
    <property type="term" value="C:extracellular space"/>
    <property type="evidence" value="ECO:0000318"/>
    <property type="project" value="GO_Central"/>
</dbReference>
<dbReference type="SUPFAM" id="SSF54403">
    <property type="entry name" value="Cystatin/monellin"/>
    <property type="match status" value="1"/>
</dbReference>
<dbReference type="Pfam" id="PF00666">
    <property type="entry name" value="Cathelicidins"/>
    <property type="match status" value="1"/>
</dbReference>
<dbReference type="GeneID" id="103164844"/>
<sequence>MGGTGRLLLLLGLAAVATAGPPEAEKKYREAVSLALDAYNRGLTGSSAFRLLEPSQLKPDLPRGHLKFKIKETVCPVAEKCQQRECDFKEDGLERDCSGIFLAPSDTRIMVLSCRPAGGRRLRRSSGSEEPDWSKVPSKYREMYENAKYDIIANILRNF</sequence>
<feature type="chain" id="PRO_5026195808" evidence="7">
    <location>
        <begin position="20"/>
        <end position="159"/>
    </location>
</feature>
<dbReference type="GO" id="GO:0050829">
    <property type="term" value="P:defense response to Gram-negative bacterium"/>
    <property type="evidence" value="ECO:0000318"/>
    <property type="project" value="GO_Central"/>
</dbReference>
<dbReference type="KEGG" id="oaa:103164844"/>
<comment type="similarity">
    <text evidence="2">Belongs to the cathelicidin family.</text>
</comment>
<dbReference type="GeneTree" id="ENSGT00390000000410"/>
<evidence type="ECO:0000256" key="5">
    <source>
        <dbReference type="ARBA" id="ARBA00023022"/>
    </source>
</evidence>
<keyword evidence="6" id="KW-1015">Disulfide bond</keyword>
<dbReference type="Bgee" id="ENSOANG00000039837">
    <property type="expression patterns" value="Expressed in ovary and 5 other cell types or tissues"/>
</dbReference>
<dbReference type="Gene3D" id="3.10.450.10">
    <property type="match status" value="1"/>
</dbReference>
<evidence type="ECO:0000313" key="9">
    <source>
        <dbReference type="Proteomes" id="UP000002279"/>
    </source>
</evidence>
<dbReference type="PANTHER" id="PTHR10206:SF0">
    <property type="entry name" value="CATHELICIDIN B1-RELATED"/>
    <property type="match status" value="1"/>
</dbReference>
<dbReference type="Proteomes" id="UP000002279">
    <property type="component" value="Unplaced"/>
</dbReference>
<accession>A0A6I8PBW4</accession>
<keyword evidence="4" id="KW-0929">Antimicrobial</keyword>
<proteinExistence type="inferred from homology"/>
<evidence type="ECO:0000256" key="1">
    <source>
        <dbReference type="ARBA" id="ARBA00004613"/>
    </source>
</evidence>
<name>A0A6I8PBW4_ORNAN</name>
<keyword evidence="7" id="KW-0732">Signal</keyword>
<dbReference type="InParanoid" id="A0A6I8PBW4"/>
<dbReference type="InterPro" id="IPR001894">
    <property type="entry name" value="Cathelicidin-like"/>
</dbReference>
<dbReference type="GO" id="GO:0045087">
    <property type="term" value="P:innate immune response"/>
    <property type="evidence" value="ECO:0000318"/>
    <property type="project" value="GO_Central"/>
</dbReference>
<dbReference type="OMA" id="DGLERDC"/>
<dbReference type="GO" id="GO:0061844">
    <property type="term" value="P:antimicrobial humoral immune response mediated by antimicrobial peptide"/>
    <property type="evidence" value="ECO:0000318"/>
    <property type="project" value="GO_Central"/>
</dbReference>
<dbReference type="InterPro" id="IPR046350">
    <property type="entry name" value="Cystatin_sf"/>
</dbReference>